<reference evidence="1 2" key="1">
    <citation type="submission" date="2021-01" db="EMBL/GenBank/DDBJ databases">
        <title>Genomic Encyclopedia of Type Strains, Phase IV (KMG-IV): sequencing the most valuable type-strain genomes for metagenomic binning, comparative biology and taxonomic classification.</title>
        <authorList>
            <person name="Goeker M."/>
        </authorList>
    </citation>
    <scope>NUCLEOTIDE SEQUENCE [LARGE SCALE GENOMIC DNA]</scope>
    <source>
        <strain evidence="1 2">DSM 27382</strain>
    </source>
</reference>
<dbReference type="Proteomes" id="UP000697472">
    <property type="component" value="Unassembled WGS sequence"/>
</dbReference>
<accession>A0ABS2PQJ5</accession>
<keyword evidence="2" id="KW-1185">Reference proteome</keyword>
<dbReference type="Pfam" id="PF22507">
    <property type="entry name" value="DUF6994"/>
    <property type="match status" value="1"/>
</dbReference>
<organism evidence="1 2">
    <name type="scientific">Streptococcus loxodontisalivarius</name>
    <dbReference type="NCBI Taxonomy" id="1349415"/>
    <lineage>
        <taxon>Bacteria</taxon>
        <taxon>Bacillati</taxon>
        <taxon>Bacillota</taxon>
        <taxon>Bacilli</taxon>
        <taxon>Lactobacillales</taxon>
        <taxon>Streptococcaceae</taxon>
        <taxon>Streptococcus</taxon>
    </lineage>
</organism>
<dbReference type="EMBL" id="JAFBEH010000009">
    <property type="protein sequence ID" value="MBM7642313.1"/>
    <property type="molecule type" value="Genomic_DNA"/>
</dbReference>
<evidence type="ECO:0000313" key="1">
    <source>
        <dbReference type="EMBL" id="MBM7642313.1"/>
    </source>
</evidence>
<gene>
    <name evidence="1" type="ORF">JOC28_000610</name>
</gene>
<dbReference type="InterPro" id="IPR054263">
    <property type="entry name" value="DUF6994"/>
</dbReference>
<evidence type="ECO:0000313" key="2">
    <source>
        <dbReference type="Proteomes" id="UP000697472"/>
    </source>
</evidence>
<name>A0ABS2PQJ5_9STRE</name>
<comment type="caution">
    <text evidence="1">The sequence shown here is derived from an EMBL/GenBank/DDBJ whole genome shotgun (WGS) entry which is preliminary data.</text>
</comment>
<protein>
    <submittedName>
        <fullName evidence="1">Uncharacterized protein</fullName>
    </submittedName>
</protein>
<sequence length="245" mass="29471">MKIYKENIKRFNDFFGSDYYHLLQDTDSTYIEKFFECLNIDPDSCDDELYRQLGEKLNLDYRRNYLVDKVGDETVKLSADIICGRKQLSTHYKNDYEKWILDYELIRSNIDLHFVWPKHKSPTINTYRYTKYLDRIDCLLFDLKLFFEGDNNTPMSSVYLNTSDNRTTYAWLKQFNDFPQFIEKLQLRAWVDDNYNVLDISSNQKKTLTTVLSRDIIETTISDYMKYLIELTRKGSFNLSYIDQE</sequence>
<proteinExistence type="predicted"/>
<dbReference type="RefSeq" id="WP_205009166.1">
    <property type="nucleotide sequence ID" value="NZ_JAFBEH010000009.1"/>
</dbReference>